<dbReference type="Proteomes" id="UP001139462">
    <property type="component" value="Unassembled WGS sequence"/>
</dbReference>
<evidence type="ECO:0000313" key="1">
    <source>
        <dbReference type="EMBL" id="MCG2432194.1"/>
    </source>
</evidence>
<proteinExistence type="predicted"/>
<evidence type="ECO:0000313" key="2">
    <source>
        <dbReference type="Proteomes" id="UP001139462"/>
    </source>
</evidence>
<dbReference type="EMBL" id="JAIRBB010000035">
    <property type="protein sequence ID" value="MCG2432194.1"/>
    <property type="molecule type" value="Genomic_DNA"/>
</dbReference>
<accession>A0A9X1U4U0</accession>
<protein>
    <submittedName>
        <fullName evidence="1">Uncharacterized protein</fullName>
    </submittedName>
</protein>
<gene>
    <name evidence="1" type="ORF">K8344_13790</name>
</gene>
<reference evidence="1" key="1">
    <citation type="submission" date="2021-09" db="EMBL/GenBank/DDBJ databases">
        <title>Genome of Aequorivita sp. strain F64183.</title>
        <authorList>
            <person name="Wang Y."/>
        </authorList>
    </citation>
    <scope>NUCLEOTIDE SEQUENCE</scope>
    <source>
        <strain evidence="1">F64183</strain>
    </source>
</reference>
<organism evidence="1 2">
    <name type="scientific">Aequorivita xiaoshiensis</name>
    <dbReference type="NCBI Taxonomy" id="2874476"/>
    <lineage>
        <taxon>Bacteria</taxon>
        <taxon>Pseudomonadati</taxon>
        <taxon>Bacteroidota</taxon>
        <taxon>Flavobacteriia</taxon>
        <taxon>Flavobacteriales</taxon>
        <taxon>Flavobacteriaceae</taxon>
        <taxon>Aequorivita</taxon>
    </lineage>
</organism>
<comment type="caution">
    <text evidence="1">The sequence shown here is derived from an EMBL/GenBank/DDBJ whole genome shotgun (WGS) entry which is preliminary data.</text>
</comment>
<dbReference type="RefSeq" id="WP_237609261.1">
    <property type="nucleotide sequence ID" value="NZ_JAIRBB010000035.1"/>
</dbReference>
<name>A0A9X1U4U0_9FLAO</name>
<sequence length="170" mass="19868">MNTINQNSEIANNNSVIAFLVEQYGEKVSELLDKIQSSVVKLDLKGEKDEIAQNIEQIHSHPIESNYKMATISKMFLGELIHNKMIEEIFSKRKEEIELLFIPKSNSNFYLVKLLDNTFDNRDSFRNEIQEKFYSKPYSDILNVDIDFLPKEITKEDVISDDVIEIRDFI</sequence>
<keyword evidence="2" id="KW-1185">Reference proteome</keyword>
<dbReference type="AlphaFoldDB" id="A0A9X1U4U0"/>